<accession>A0A411DHF1</accession>
<evidence type="ECO:0008006" key="3">
    <source>
        <dbReference type="Google" id="ProtNLM"/>
    </source>
</evidence>
<feature type="signal peptide" evidence="1">
    <location>
        <begin position="1"/>
        <end position="21"/>
    </location>
</feature>
<reference evidence="2" key="1">
    <citation type="submission" date="2019-01" db="EMBL/GenBank/DDBJ databases">
        <title>Whole Genome Sequencing for Putative Detection of Antimicrobial Resistance and Potential Virulence Factors in Chryseobacterium indologenes isolated from Nile Tilapia in Tanzania.</title>
        <authorList>
            <person name="Mwega E."/>
            <person name="Mutoloki S."/>
            <person name="Mugimba K."/>
            <person name="Colquhoun D."/>
            <person name="Mdegela R."/>
            <person name="Evensen O."/>
            <person name="Wasteson Y."/>
        </authorList>
    </citation>
    <scope>NUCLEOTIDE SEQUENCE [LARGE SCALE GENOMIC DNA]</scope>
    <source>
        <strain evidence="2">StR 01</strain>
    </source>
</reference>
<proteinExistence type="predicted"/>
<protein>
    <recommendedName>
        <fullName evidence="3">DUF4142 domain-containing protein</fullName>
    </recommendedName>
</protein>
<keyword evidence="1" id="KW-0732">Signal</keyword>
<evidence type="ECO:0000313" key="2">
    <source>
        <dbReference type="EMBL" id="QBA19783.1"/>
    </source>
</evidence>
<feature type="chain" id="PRO_5019303269" description="DUF4142 domain-containing protein" evidence="1">
    <location>
        <begin position="22"/>
        <end position="192"/>
    </location>
</feature>
<evidence type="ECO:0000256" key="1">
    <source>
        <dbReference type="SAM" id="SignalP"/>
    </source>
</evidence>
<dbReference type="EMBL" id="CP035532">
    <property type="protein sequence ID" value="QBA19783.1"/>
    <property type="molecule type" value="Genomic_DNA"/>
</dbReference>
<organism evidence="2">
    <name type="scientific">Chryseobacterium indologenes</name>
    <name type="common">Flavobacterium indologenes</name>
    <dbReference type="NCBI Taxonomy" id="253"/>
    <lineage>
        <taxon>Bacteria</taxon>
        <taxon>Pseudomonadati</taxon>
        <taxon>Bacteroidota</taxon>
        <taxon>Flavobacteriia</taxon>
        <taxon>Flavobacteriales</taxon>
        <taxon>Weeksellaceae</taxon>
        <taxon>Chryseobacterium group</taxon>
        <taxon>Chryseobacterium</taxon>
    </lineage>
</organism>
<name>A0A411DHF1_CHRID</name>
<dbReference type="AlphaFoldDB" id="A0A411DHF1"/>
<sequence length="192" mass="21360">MKHIKPISALLLLFSIGFFNAQTYAFDIKDKTVAITKTGIIAGLAAEIILKDQQNELFEKLIKLEKEIDDKKSIKSVQSLALAAASIATIETTKTDIKDLRKVISIIKYNPLFIKHSLGKKSEELAIENRYLEEAESDYKGYLASGLLSGGLGQFYTVFGKLLTRILKIRATVLSIKKDLQSLSVINKVLIK</sequence>
<gene>
    <name evidence="2" type="ORF">EU348_00835</name>
</gene>